<evidence type="ECO:0000259" key="10">
    <source>
        <dbReference type="Pfam" id="PF04825"/>
    </source>
</evidence>
<dbReference type="InterPro" id="IPR039781">
    <property type="entry name" value="Rad21/Rec8-like"/>
</dbReference>
<dbReference type="InterPro" id="IPR023093">
    <property type="entry name" value="ScpA-like_C"/>
</dbReference>
<evidence type="ECO:0000259" key="9">
    <source>
        <dbReference type="Pfam" id="PF04824"/>
    </source>
</evidence>
<dbReference type="PANTHER" id="PTHR12585">
    <property type="entry name" value="SCC1 / RAD21 FAMILY MEMBER"/>
    <property type="match status" value="1"/>
</dbReference>
<evidence type="ECO:0000256" key="4">
    <source>
        <dbReference type="ARBA" id="ARBA00022776"/>
    </source>
</evidence>
<feature type="domain" description="Rad21/Rec8-like protein C-terminal eukaryotic" evidence="9">
    <location>
        <begin position="658"/>
        <end position="706"/>
    </location>
</feature>
<feature type="compositionally biased region" description="Low complexity" evidence="8">
    <location>
        <begin position="496"/>
        <end position="507"/>
    </location>
</feature>
<reference evidence="11" key="1">
    <citation type="journal article" date="2022" name="Plant J.">
        <title>Strategies of tolerance reflected in two North American maple genomes.</title>
        <authorList>
            <person name="McEvoy S.L."/>
            <person name="Sezen U.U."/>
            <person name="Trouern-Trend A."/>
            <person name="McMahon S.M."/>
            <person name="Schaberg P.G."/>
            <person name="Yang J."/>
            <person name="Wegrzyn J.L."/>
            <person name="Swenson N.G."/>
        </authorList>
    </citation>
    <scope>NUCLEOTIDE SEQUENCE</scope>
    <source>
        <strain evidence="11">91603</strain>
    </source>
</reference>
<comment type="similarity">
    <text evidence="2">Belongs to the rad21 family.</text>
</comment>
<proteinExistence type="inferred from homology"/>
<dbReference type="Gene3D" id="1.10.10.580">
    <property type="entry name" value="Structural maintenance of chromosome 1. Chain E"/>
    <property type="match status" value="1"/>
</dbReference>
<dbReference type="EMBL" id="JAJSOW010000104">
    <property type="protein sequence ID" value="KAI9169053.1"/>
    <property type="molecule type" value="Genomic_DNA"/>
</dbReference>
<reference evidence="11" key="2">
    <citation type="submission" date="2023-02" db="EMBL/GenBank/DDBJ databases">
        <authorList>
            <person name="Swenson N.G."/>
            <person name="Wegrzyn J.L."/>
            <person name="Mcevoy S.L."/>
        </authorList>
    </citation>
    <scope>NUCLEOTIDE SEQUENCE</scope>
    <source>
        <strain evidence="11">91603</strain>
        <tissue evidence="11">Leaf</tissue>
    </source>
</reference>
<gene>
    <name evidence="11" type="ORF">LWI28_006258</name>
</gene>
<evidence type="ECO:0000256" key="6">
    <source>
        <dbReference type="ARBA" id="ARBA00023242"/>
    </source>
</evidence>
<name>A0AAD5NMV5_ACENE</name>
<sequence length="712" mass="78146">MFYSQTFLARKGPLGTVWCAAHLQHRLKKSHYTSTDISSSVDRIMFPEVPIALRMSGHLLLGVVRIYSKKVDYLHHDCRVVLISLRKAFTNLNLNLPEHAAQAPIHSITLPERFDLDALELDDYMYDDGHDYHLRSHEDITLTDQIPTGGDVYVAIPVDKVQPGVSPMEEDTLPPFQGIGPNETEGINKTVDAQDPGASNQTGEQPAIVDFSEPGPSNQTEVPNLRTTDYSSPQNVPDIEYPVHDISPGNIPPPFPEHVATEPVESVDQIFSNEKEIHSPIVDSGEHSFEFQQHSEAPPSAISHEVPEISFASPQFAIQSTPPLQQQNPRRQKRKFFDESIVLSNAVIKKGLEDASDFSRKRRSMPNTSLGLWKFNNFLRKERVFQEPLLTGLSADICNIFVKDCISSKPHLVVLEDEITDPMIVDESAPETEAVPGDRIFQPPSHATENIAESADGTTENVAETPSRITEDIAESPSLTTKNIAESSSPATEVIPAPASAQSSSPVPEFDKAFEQIRAGSDIGHLDIPEFMHSPLPAVAESSSPVTKTTVGTDALPTPDIAPFTGTHGSEFGTPKTCSAEQLDQGYTGPSDIPELAYSVEAEDLNFLEADNSTPPGSHASAIGSQGVDSLTVRSRAVAQFLKRQFLKRQSQDPPGCLSLKNILAEKTRKLCARMFFETLVLKSHGFIDVQQEQPYGDITLSLTRKLSKADI</sequence>
<dbReference type="GO" id="GO:0007062">
    <property type="term" value="P:sister chromatid cohesion"/>
    <property type="evidence" value="ECO:0007669"/>
    <property type="project" value="InterPro"/>
</dbReference>
<dbReference type="SUPFAM" id="SSF46785">
    <property type="entry name" value="Winged helix' DNA-binding domain"/>
    <property type="match status" value="1"/>
</dbReference>
<dbReference type="InterPro" id="IPR006909">
    <property type="entry name" value="Rad21/Rec8_C_eu"/>
</dbReference>
<evidence type="ECO:0000256" key="1">
    <source>
        <dbReference type="ARBA" id="ARBA00004123"/>
    </source>
</evidence>
<keyword evidence="12" id="KW-1185">Reference proteome</keyword>
<evidence type="ECO:0000256" key="3">
    <source>
        <dbReference type="ARBA" id="ARBA00022618"/>
    </source>
</evidence>
<dbReference type="GO" id="GO:0008278">
    <property type="term" value="C:cohesin complex"/>
    <property type="evidence" value="ECO:0007669"/>
    <property type="project" value="InterPro"/>
</dbReference>
<keyword evidence="5" id="KW-0159">Chromosome partition</keyword>
<evidence type="ECO:0008006" key="13">
    <source>
        <dbReference type="Google" id="ProtNLM"/>
    </source>
</evidence>
<evidence type="ECO:0000313" key="12">
    <source>
        <dbReference type="Proteomes" id="UP001064489"/>
    </source>
</evidence>
<dbReference type="Pfam" id="PF04825">
    <property type="entry name" value="Rad21_Rec8_N"/>
    <property type="match status" value="1"/>
</dbReference>
<comment type="subcellular location">
    <subcellularLocation>
        <location evidence="1">Nucleus</location>
    </subcellularLocation>
</comment>
<dbReference type="AlphaFoldDB" id="A0AAD5NMV5"/>
<feature type="region of interest" description="Disordered" evidence="8">
    <location>
        <begin position="539"/>
        <end position="593"/>
    </location>
</feature>
<comment type="caution">
    <text evidence="11">The sequence shown here is derived from an EMBL/GenBank/DDBJ whole genome shotgun (WGS) entry which is preliminary data.</text>
</comment>
<evidence type="ECO:0000256" key="2">
    <source>
        <dbReference type="ARBA" id="ARBA00009870"/>
    </source>
</evidence>
<dbReference type="GO" id="GO:1990414">
    <property type="term" value="P:replication-born double-strand break repair via sister chromatid exchange"/>
    <property type="evidence" value="ECO:0007669"/>
    <property type="project" value="TreeGrafter"/>
</dbReference>
<feature type="compositionally biased region" description="Polar residues" evidence="8">
    <location>
        <begin position="215"/>
        <end position="224"/>
    </location>
</feature>
<keyword evidence="3" id="KW-0132">Cell division</keyword>
<dbReference type="GO" id="GO:0051301">
    <property type="term" value="P:cell division"/>
    <property type="evidence" value="ECO:0007669"/>
    <property type="project" value="UniProtKB-KW"/>
</dbReference>
<dbReference type="PANTHER" id="PTHR12585:SF55">
    <property type="entry name" value="SISTER CHROMATID COHESION 1 PROTEIN 3"/>
    <property type="match status" value="1"/>
</dbReference>
<keyword evidence="6" id="KW-0539">Nucleus</keyword>
<feature type="compositionally biased region" description="Polar residues" evidence="8">
    <location>
        <begin position="477"/>
        <end position="491"/>
    </location>
</feature>
<feature type="compositionally biased region" description="Polar residues" evidence="8">
    <location>
        <begin position="541"/>
        <end position="552"/>
    </location>
</feature>
<dbReference type="CDD" id="cd21793">
    <property type="entry name" value="Rad21_Rec8_M_AtSYN1-like"/>
    <property type="match status" value="1"/>
</dbReference>
<dbReference type="InterPro" id="IPR036390">
    <property type="entry name" value="WH_DNA-bd_sf"/>
</dbReference>
<comment type="subunit">
    <text evidence="7">Component of the cohesin complex.</text>
</comment>
<dbReference type="GO" id="GO:0005634">
    <property type="term" value="C:nucleus"/>
    <property type="evidence" value="ECO:0007669"/>
    <property type="project" value="UniProtKB-SubCell"/>
</dbReference>
<dbReference type="GO" id="GO:0007059">
    <property type="term" value="P:chromosome segregation"/>
    <property type="evidence" value="ECO:0007669"/>
    <property type="project" value="UniProtKB-KW"/>
</dbReference>
<dbReference type="Pfam" id="PF04824">
    <property type="entry name" value="Rad21_Rec8"/>
    <property type="match status" value="1"/>
</dbReference>
<feature type="domain" description="Rad21/Rec8-like protein N-terminal" evidence="10">
    <location>
        <begin position="1"/>
        <end position="100"/>
    </location>
</feature>
<dbReference type="GO" id="GO:0003682">
    <property type="term" value="F:chromatin binding"/>
    <property type="evidence" value="ECO:0007669"/>
    <property type="project" value="TreeGrafter"/>
</dbReference>
<evidence type="ECO:0000256" key="8">
    <source>
        <dbReference type="SAM" id="MobiDB-lite"/>
    </source>
</evidence>
<evidence type="ECO:0000256" key="7">
    <source>
        <dbReference type="ARBA" id="ARBA00064543"/>
    </source>
</evidence>
<protein>
    <recommendedName>
        <fullName evidence="13">Sister chromatid cohesion 1 protein 3</fullName>
    </recommendedName>
</protein>
<feature type="region of interest" description="Disordered" evidence="8">
    <location>
        <begin position="473"/>
        <end position="507"/>
    </location>
</feature>
<dbReference type="InterPro" id="IPR006910">
    <property type="entry name" value="Rad21_Rec8_N"/>
</dbReference>
<dbReference type="FunFam" id="1.10.10.580:FF:000002">
    <property type="entry name" value="Sister chromatid cohesion 1 protein 4"/>
    <property type="match status" value="1"/>
</dbReference>
<dbReference type="Proteomes" id="UP001064489">
    <property type="component" value="Chromosome 7"/>
</dbReference>
<keyword evidence="4" id="KW-0498">Mitosis</keyword>
<accession>A0AAD5NMV5</accession>
<keyword evidence="4" id="KW-0131">Cell cycle</keyword>
<evidence type="ECO:0000313" key="11">
    <source>
        <dbReference type="EMBL" id="KAI9169053.1"/>
    </source>
</evidence>
<organism evidence="11 12">
    <name type="scientific">Acer negundo</name>
    <name type="common">Box elder</name>
    <dbReference type="NCBI Taxonomy" id="4023"/>
    <lineage>
        <taxon>Eukaryota</taxon>
        <taxon>Viridiplantae</taxon>
        <taxon>Streptophyta</taxon>
        <taxon>Embryophyta</taxon>
        <taxon>Tracheophyta</taxon>
        <taxon>Spermatophyta</taxon>
        <taxon>Magnoliopsida</taxon>
        <taxon>eudicotyledons</taxon>
        <taxon>Gunneridae</taxon>
        <taxon>Pentapetalae</taxon>
        <taxon>rosids</taxon>
        <taxon>malvids</taxon>
        <taxon>Sapindales</taxon>
        <taxon>Sapindaceae</taxon>
        <taxon>Hippocastanoideae</taxon>
        <taxon>Acereae</taxon>
        <taxon>Acer</taxon>
    </lineage>
</organism>
<feature type="region of interest" description="Disordered" evidence="8">
    <location>
        <begin position="195"/>
        <end position="224"/>
    </location>
</feature>
<evidence type="ECO:0000256" key="5">
    <source>
        <dbReference type="ARBA" id="ARBA00022829"/>
    </source>
</evidence>